<dbReference type="AlphaFoldDB" id="A0A6A6XTI5"/>
<evidence type="ECO:0000256" key="1">
    <source>
        <dbReference type="SAM" id="MobiDB-lite"/>
    </source>
</evidence>
<dbReference type="OrthoDB" id="3800696at2759"/>
<feature type="signal peptide" evidence="3">
    <location>
        <begin position="1"/>
        <end position="21"/>
    </location>
</feature>
<evidence type="ECO:0000313" key="5">
    <source>
        <dbReference type="Proteomes" id="UP000799757"/>
    </source>
</evidence>
<keyword evidence="2" id="KW-0812">Transmembrane</keyword>
<evidence type="ECO:0000313" key="4">
    <source>
        <dbReference type="EMBL" id="KAF2799896.1"/>
    </source>
</evidence>
<feature type="compositionally biased region" description="Low complexity" evidence="1">
    <location>
        <begin position="145"/>
        <end position="174"/>
    </location>
</feature>
<feature type="region of interest" description="Disordered" evidence="1">
    <location>
        <begin position="145"/>
        <end position="183"/>
    </location>
</feature>
<keyword evidence="3" id="KW-0732">Signal</keyword>
<evidence type="ECO:0008006" key="6">
    <source>
        <dbReference type="Google" id="ProtNLM"/>
    </source>
</evidence>
<gene>
    <name evidence="4" type="ORF">K505DRAFT_332136</name>
</gene>
<dbReference type="Proteomes" id="UP000799757">
    <property type="component" value="Unassembled WGS sequence"/>
</dbReference>
<keyword evidence="2" id="KW-1133">Transmembrane helix</keyword>
<evidence type="ECO:0000256" key="3">
    <source>
        <dbReference type="SAM" id="SignalP"/>
    </source>
</evidence>
<protein>
    <recommendedName>
        <fullName evidence="6">Mid2 domain-containing protein</fullName>
    </recommendedName>
</protein>
<feature type="transmembrane region" description="Helical" evidence="2">
    <location>
        <begin position="187"/>
        <end position="211"/>
    </location>
</feature>
<proteinExistence type="predicted"/>
<name>A0A6A6XTI5_9PLEO</name>
<sequence>MAMSFLCFLSFCAIFQVVAKAMTITQPAKRAETTLPHNLMGYTFTGGKYSSFKCRDSSTWQTSSSYGRCCPTSRTDCFIPTGCVSGSVMVGDGDLRTTCSGTAAQTSCITGTIYHSISDQKPIMNYQCWPLWARGNFDATIITSTSTPSPTSSSTLTPSSTVTSTSSPQPTSVSDTATKSPNTRSHAWIAGPVLGAVLGAVLFTLLGIWIYRRHAKKAQLHQQHAILRAGDTSGKKRGLDIYGYNRGHTNELMNNGVSQGGVVEMGDSGLHEVDGSDRKVFVEADGREVR</sequence>
<evidence type="ECO:0000256" key="2">
    <source>
        <dbReference type="SAM" id="Phobius"/>
    </source>
</evidence>
<dbReference type="EMBL" id="MU001756">
    <property type="protein sequence ID" value="KAF2799896.1"/>
    <property type="molecule type" value="Genomic_DNA"/>
</dbReference>
<reference evidence="4" key="1">
    <citation type="journal article" date="2020" name="Stud. Mycol.">
        <title>101 Dothideomycetes genomes: a test case for predicting lifestyles and emergence of pathogens.</title>
        <authorList>
            <person name="Haridas S."/>
            <person name="Albert R."/>
            <person name="Binder M."/>
            <person name="Bloem J."/>
            <person name="Labutti K."/>
            <person name="Salamov A."/>
            <person name="Andreopoulos B."/>
            <person name="Baker S."/>
            <person name="Barry K."/>
            <person name="Bills G."/>
            <person name="Bluhm B."/>
            <person name="Cannon C."/>
            <person name="Castanera R."/>
            <person name="Culley D."/>
            <person name="Daum C."/>
            <person name="Ezra D."/>
            <person name="Gonzalez J."/>
            <person name="Henrissat B."/>
            <person name="Kuo A."/>
            <person name="Liang C."/>
            <person name="Lipzen A."/>
            <person name="Lutzoni F."/>
            <person name="Magnuson J."/>
            <person name="Mondo S."/>
            <person name="Nolan M."/>
            <person name="Ohm R."/>
            <person name="Pangilinan J."/>
            <person name="Park H.-J."/>
            <person name="Ramirez L."/>
            <person name="Alfaro M."/>
            <person name="Sun H."/>
            <person name="Tritt A."/>
            <person name="Yoshinaga Y."/>
            <person name="Zwiers L.-H."/>
            <person name="Turgeon B."/>
            <person name="Goodwin S."/>
            <person name="Spatafora J."/>
            <person name="Crous P."/>
            <person name="Grigoriev I."/>
        </authorList>
    </citation>
    <scope>NUCLEOTIDE SEQUENCE</scope>
    <source>
        <strain evidence="4">CBS 109.77</strain>
    </source>
</reference>
<feature type="chain" id="PRO_5025574169" description="Mid2 domain-containing protein" evidence="3">
    <location>
        <begin position="22"/>
        <end position="290"/>
    </location>
</feature>
<keyword evidence="2" id="KW-0472">Membrane</keyword>
<keyword evidence="5" id="KW-1185">Reference proteome</keyword>
<accession>A0A6A6XTI5</accession>
<organism evidence="4 5">
    <name type="scientific">Melanomma pulvis-pyrius CBS 109.77</name>
    <dbReference type="NCBI Taxonomy" id="1314802"/>
    <lineage>
        <taxon>Eukaryota</taxon>
        <taxon>Fungi</taxon>
        <taxon>Dikarya</taxon>
        <taxon>Ascomycota</taxon>
        <taxon>Pezizomycotina</taxon>
        <taxon>Dothideomycetes</taxon>
        <taxon>Pleosporomycetidae</taxon>
        <taxon>Pleosporales</taxon>
        <taxon>Melanommataceae</taxon>
        <taxon>Melanomma</taxon>
    </lineage>
</organism>